<protein>
    <submittedName>
        <fullName evidence="1">Uncharacterized protein</fullName>
    </submittedName>
</protein>
<dbReference type="HOGENOM" id="CLU_3185099_0_0_9"/>
<evidence type="ECO:0000313" key="1">
    <source>
        <dbReference type="EMBL" id="CDI58582.1"/>
    </source>
</evidence>
<accession>U6F376</accession>
<organism evidence="1 2">
    <name type="scientific">Lactobacillus helveticus CIRM-BIA 951</name>
    <dbReference type="NCBI Taxonomy" id="1226334"/>
    <lineage>
        <taxon>Bacteria</taxon>
        <taxon>Bacillati</taxon>
        <taxon>Bacillota</taxon>
        <taxon>Bacilli</taxon>
        <taxon>Lactobacillales</taxon>
        <taxon>Lactobacillaceae</taxon>
        <taxon>Lactobacillus</taxon>
    </lineage>
</organism>
<name>U6F376_LACHE</name>
<evidence type="ECO:0000313" key="2">
    <source>
        <dbReference type="Proteomes" id="UP000017248"/>
    </source>
</evidence>
<proteinExistence type="predicted"/>
<gene>
    <name evidence="1" type="ORF">LHCIRMBIA951_00814</name>
</gene>
<dbReference type="Proteomes" id="UP000017248">
    <property type="component" value="Unassembled WGS sequence"/>
</dbReference>
<dbReference type="AlphaFoldDB" id="U6F376"/>
<sequence>MTVVAGTLCQSLMQDVKTLHVALTALAFTLMKTTYKNRGVKDEKQD</sequence>
<comment type="caution">
    <text evidence="1">The sequence shown here is derived from an EMBL/GenBank/DDBJ whole genome shotgun (WGS) entry which is preliminary data.</text>
</comment>
<keyword evidence="2" id="KW-1185">Reference proteome</keyword>
<dbReference type="EMBL" id="CBUK010000083">
    <property type="protein sequence ID" value="CDI58582.1"/>
    <property type="molecule type" value="Genomic_DNA"/>
</dbReference>
<reference evidence="1" key="1">
    <citation type="submission" date="2013-09" db="EMBL/GenBank/DDBJ databases">
        <title>Draft Genome Sequence of five Lactobacillus helveticus strains CIRM-BIA 101T, 103, 104, 951 and 953 isolated from milk product.</title>
        <authorList>
            <person name="Valence F."/>
            <person name="Chuat V."/>
            <person name="Ma L."/>
            <person name="Creno S."/>
            <person name="Falentin H."/>
            <person name="Lortal S."/>
            <person name="Bizet C."/>
            <person name="Clermont D."/>
            <person name="Loux V."/>
            <person name="Bouchier C."/>
            <person name="Cousin S."/>
        </authorList>
    </citation>
    <scope>NUCLEOTIDE SEQUENCE [LARGE SCALE GENOMIC DNA]</scope>
    <source>
        <strain evidence="1">CIRM-BIA 951</strain>
    </source>
</reference>